<protein>
    <recommendedName>
        <fullName evidence="9">Signal recognition particle receptor FtsY</fullName>
        <shortName evidence="9">SRP receptor</shortName>
        <ecNumber evidence="9">3.6.5.4</ecNumber>
    </recommendedName>
</protein>
<dbReference type="GO" id="GO:0005737">
    <property type="term" value="C:cytoplasm"/>
    <property type="evidence" value="ECO:0007669"/>
    <property type="project" value="UniProtKB-SubCell"/>
</dbReference>
<dbReference type="EC" id="3.6.5.4" evidence="9"/>
<dbReference type="RefSeq" id="WP_006361379.1">
    <property type="nucleotide sequence ID" value="NZ_GG700630.1"/>
</dbReference>
<comment type="subcellular location">
    <subcellularLocation>
        <location evidence="9">Cell membrane</location>
        <topology evidence="9">Peripheral membrane protein</topology>
        <orientation evidence="9">Cytoplasmic side</orientation>
    </subcellularLocation>
    <subcellularLocation>
        <location evidence="9">Cytoplasm</location>
    </subcellularLocation>
</comment>
<dbReference type="HOGENOM" id="CLU_009301_3_4_11"/>
<dbReference type="SMART" id="SM00963">
    <property type="entry name" value="SRP54_N"/>
    <property type="match status" value="1"/>
</dbReference>
<evidence type="ECO:0000259" key="11">
    <source>
        <dbReference type="SMART" id="SM00962"/>
    </source>
</evidence>
<dbReference type="PANTHER" id="PTHR43134">
    <property type="entry name" value="SIGNAL RECOGNITION PARTICLE RECEPTOR SUBUNIT ALPHA"/>
    <property type="match status" value="1"/>
</dbReference>
<keyword evidence="7 9" id="KW-0675">Receptor</keyword>
<dbReference type="SUPFAM" id="SSF52540">
    <property type="entry name" value="P-loop containing nucleoside triphosphate hydrolases"/>
    <property type="match status" value="1"/>
</dbReference>
<dbReference type="AlphaFoldDB" id="D0WEA6"/>
<feature type="binding site" evidence="9">
    <location>
        <begin position="190"/>
        <end position="194"/>
    </location>
    <ligand>
        <name>GTP</name>
        <dbReference type="ChEBI" id="CHEBI:37565"/>
    </ligand>
</feature>
<dbReference type="GO" id="GO:0006614">
    <property type="term" value="P:SRP-dependent cotranslational protein targeting to membrane"/>
    <property type="evidence" value="ECO:0007669"/>
    <property type="project" value="InterPro"/>
</dbReference>
<comment type="function">
    <text evidence="9">Involved in targeting and insertion of nascent membrane proteins into the cytoplasmic membrane. Acts as a receptor for the complex formed by the signal recognition particle (SRP) and the ribosome-nascent chain (RNC).</text>
</comment>
<comment type="caution">
    <text evidence="13">The sequence shown here is derived from an EMBL/GenBank/DDBJ whole genome shotgun (WGS) entry which is preliminary data.</text>
</comment>
<evidence type="ECO:0000256" key="5">
    <source>
        <dbReference type="ARBA" id="ARBA00023134"/>
    </source>
</evidence>
<dbReference type="SMART" id="SM00382">
    <property type="entry name" value="AAA"/>
    <property type="match status" value="1"/>
</dbReference>
<evidence type="ECO:0000313" key="13">
    <source>
        <dbReference type="EMBL" id="EEZ62044.1"/>
    </source>
</evidence>
<dbReference type="InterPro" id="IPR042101">
    <property type="entry name" value="SRP54_N_sf"/>
</dbReference>
<evidence type="ECO:0000256" key="3">
    <source>
        <dbReference type="ARBA" id="ARBA00022741"/>
    </source>
</evidence>
<dbReference type="Pfam" id="PF00448">
    <property type="entry name" value="SRP54"/>
    <property type="match status" value="1"/>
</dbReference>
<feature type="binding site" evidence="9">
    <location>
        <begin position="108"/>
        <end position="115"/>
    </location>
    <ligand>
        <name>GTP</name>
        <dbReference type="ChEBI" id="CHEBI:37565"/>
    </ligand>
</feature>
<keyword evidence="3 9" id="KW-0547">Nucleotide-binding</keyword>
<dbReference type="STRING" id="649764.HMPREF0762_00131"/>
<dbReference type="InterPro" id="IPR004390">
    <property type="entry name" value="SR_rcpt_FtsY"/>
</dbReference>
<evidence type="ECO:0000256" key="1">
    <source>
        <dbReference type="ARBA" id="ARBA00022475"/>
    </source>
</evidence>
<dbReference type="eggNOG" id="COG0552">
    <property type="taxonomic scope" value="Bacteria"/>
</dbReference>
<dbReference type="HAMAP" id="MF_00920">
    <property type="entry name" value="FtsY"/>
    <property type="match status" value="1"/>
</dbReference>
<keyword evidence="14" id="KW-1185">Reference proteome</keyword>
<name>D0WEA6_SLAES</name>
<dbReference type="Proteomes" id="UP000006001">
    <property type="component" value="Unassembled WGS sequence"/>
</dbReference>
<dbReference type="FunFam" id="3.40.50.300:FF:000053">
    <property type="entry name" value="Signal recognition particle receptor FtsY"/>
    <property type="match status" value="1"/>
</dbReference>
<dbReference type="SUPFAM" id="SSF47364">
    <property type="entry name" value="Domain of the SRP/SRP receptor G-proteins"/>
    <property type="match status" value="1"/>
</dbReference>
<evidence type="ECO:0000256" key="8">
    <source>
        <dbReference type="ARBA" id="ARBA00048027"/>
    </source>
</evidence>
<accession>D0WEA6</accession>
<dbReference type="OrthoDB" id="9804720at2"/>
<feature type="domain" description="Signal recognition particle SRP54 helical bundle" evidence="12">
    <location>
        <begin position="7"/>
        <end position="88"/>
    </location>
</feature>
<comment type="subunit">
    <text evidence="9">Part of the signal recognition particle protein translocation system, which is composed of SRP and FtsY.</text>
</comment>
<sequence length="304" mass="32983">MAWFDRMKSGLSKSREKLQESINMLVFKGPEVDEDFWENLEETLVMSDIGYPAAFKISVDMRDAAQRRALPDAPAILEELSAQIARGFAVPEEGNPLDERPLCVLLVGVNGSGKTTTAGKMAAEAKGRGDTVVLGAADTFRAAAIEQLEEWARRSDVPIVERERGSDPASVCYETLDEAERIGADLALIDTAGRLHTSPDLMRELQKVTSVVRKRCAWRVVTVLVIDATAGQNGLTQAKRFDEALDLDGIVMTKLDGTAKGGIALAISYELGLPILKIGVGEGIDDLRDFDALDYARALTGSEE</sequence>
<evidence type="ECO:0000259" key="12">
    <source>
        <dbReference type="SMART" id="SM00963"/>
    </source>
</evidence>
<evidence type="ECO:0000256" key="2">
    <source>
        <dbReference type="ARBA" id="ARBA00022490"/>
    </source>
</evidence>
<feature type="domain" description="AAA+ ATPase" evidence="10">
    <location>
        <begin position="100"/>
        <end position="251"/>
    </location>
</feature>
<dbReference type="GO" id="GO:0003924">
    <property type="term" value="F:GTPase activity"/>
    <property type="evidence" value="ECO:0007669"/>
    <property type="project" value="UniProtKB-UniRule"/>
</dbReference>
<dbReference type="PANTHER" id="PTHR43134:SF1">
    <property type="entry name" value="SIGNAL RECOGNITION PARTICLE RECEPTOR SUBUNIT ALPHA"/>
    <property type="match status" value="1"/>
</dbReference>
<evidence type="ECO:0000256" key="7">
    <source>
        <dbReference type="ARBA" id="ARBA00023170"/>
    </source>
</evidence>
<comment type="catalytic activity">
    <reaction evidence="8 9">
        <text>GTP + H2O = GDP + phosphate + H(+)</text>
        <dbReference type="Rhea" id="RHEA:19669"/>
        <dbReference type="ChEBI" id="CHEBI:15377"/>
        <dbReference type="ChEBI" id="CHEBI:15378"/>
        <dbReference type="ChEBI" id="CHEBI:37565"/>
        <dbReference type="ChEBI" id="CHEBI:43474"/>
        <dbReference type="ChEBI" id="CHEBI:58189"/>
        <dbReference type="EC" id="3.6.5.4"/>
    </reaction>
</comment>
<dbReference type="Pfam" id="PF02881">
    <property type="entry name" value="SRP54_N"/>
    <property type="match status" value="1"/>
</dbReference>
<dbReference type="NCBIfam" id="TIGR00064">
    <property type="entry name" value="ftsY"/>
    <property type="match status" value="1"/>
</dbReference>
<evidence type="ECO:0000256" key="6">
    <source>
        <dbReference type="ARBA" id="ARBA00023136"/>
    </source>
</evidence>
<feature type="binding site" evidence="9">
    <location>
        <begin position="253"/>
        <end position="256"/>
    </location>
    <ligand>
        <name>GTP</name>
        <dbReference type="ChEBI" id="CHEBI:37565"/>
    </ligand>
</feature>
<gene>
    <name evidence="9 13" type="primary">ftsY</name>
    <name evidence="13" type="ORF">HMPREF0762_00131</name>
</gene>
<proteinExistence type="inferred from homology"/>
<evidence type="ECO:0000259" key="10">
    <source>
        <dbReference type="SMART" id="SM00382"/>
    </source>
</evidence>
<comment type="similarity">
    <text evidence="9">Belongs to the GTP-binding SRP family. FtsY subfamily.</text>
</comment>
<dbReference type="InterPro" id="IPR013822">
    <property type="entry name" value="Signal_recog_particl_SRP54_hlx"/>
</dbReference>
<keyword evidence="4 9" id="KW-0378">Hydrolase</keyword>
<keyword evidence="1 9" id="KW-1003">Cell membrane</keyword>
<reference evidence="13" key="1">
    <citation type="submission" date="2009-10" db="EMBL/GenBank/DDBJ databases">
        <authorList>
            <person name="Weinstock G."/>
            <person name="Sodergren E."/>
            <person name="Clifton S."/>
            <person name="Fulton L."/>
            <person name="Fulton B."/>
            <person name="Courtney L."/>
            <person name="Fronick C."/>
            <person name="Harrison M."/>
            <person name="Strong C."/>
            <person name="Farmer C."/>
            <person name="Delahaunty K."/>
            <person name="Markovic C."/>
            <person name="Hall O."/>
            <person name="Minx P."/>
            <person name="Tomlinson C."/>
            <person name="Mitreva M."/>
            <person name="Nelson J."/>
            <person name="Hou S."/>
            <person name="Wollam A."/>
            <person name="Pepin K.H."/>
            <person name="Johnson M."/>
            <person name="Bhonagiri V."/>
            <person name="Nash W.E."/>
            <person name="Warren W."/>
            <person name="Chinwalla A."/>
            <person name="Mardis E.R."/>
            <person name="Wilson R.K."/>
        </authorList>
    </citation>
    <scope>NUCLEOTIDE SEQUENCE [LARGE SCALE GENOMIC DNA]</scope>
    <source>
        <strain evidence="13">ATCC 700122</strain>
    </source>
</reference>
<dbReference type="GO" id="GO:0005886">
    <property type="term" value="C:plasma membrane"/>
    <property type="evidence" value="ECO:0007669"/>
    <property type="project" value="UniProtKB-SubCell"/>
</dbReference>
<dbReference type="InterPro" id="IPR036225">
    <property type="entry name" value="SRP/SRP_N"/>
</dbReference>
<feature type="domain" description="SRP54-type proteins GTP-binding" evidence="11">
    <location>
        <begin position="101"/>
        <end position="301"/>
    </location>
</feature>
<evidence type="ECO:0000256" key="9">
    <source>
        <dbReference type="HAMAP-Rule" id="MF_00920"/>
    </source>
</evidence>
<dbReference type="GO" id="GO:0005525">
    <property type="term" value="F:GTP binding"/>
    <property type="evidence" value="ECO:0007669"/>
    <property type="project" value="UniProtKB-UniRule"/>
</dbReference>
<keyword evidence="5 9" id="KW-0342">GTP-binding</keyword>
<dbReference type="Gene3D" id="1.20.120.140">
    <property type="entry name" value="Signal recognition particle SRP54, nucleotide-binding domain"/>
    <property type="match status" value="1"/>
</dbReference>
<dbReference type="InterPro" id="IPR027417">
    <property type="entry name" value="P-loop_NTPase"/>
</dbReference>
<keyword evidence="6 9" id="KW-0472">Membrane</keyword>
<evidence type="ECO:0000256" key="4">
    <source>
        <dbReference type="ARBA" id="ARBA00022801"/>
    </source>
</evidence>
<keyword evidence="2 9" id="KW-0963">Cytoplasm</keyword>
<dbReference type="FunFam" id="1.20.120.140:FF:000002">
    <property type="entry name" value="Signal recognition particle receptor FtsY"/>
    <property type="match status" value="1"/>
</dbReference>
<organism evidence="13 14">
    <name type="scientific">Slackia exigua (strain ATCC 700122 / DSM 15923 / CIP 105133 / JCM 11022 / KCTC 5966 / S-7)</name>
    <dbReference type="NCBI Taxonomy" id="649764"/>
    <lineage>
        <taxon>Bacteria</taxon>
        <taxon>Bacillati</taxon>
        <taxon>Actinomycetota</taxon>
        <taxon>Coriobacteriia</taxon>
        <taxon>Eggerthellales</taxon>
        <taxon>Eggerthellaceae</taxon>
        <taxon>Slackia</taxon>
    </lineage>
</organism>
<dbReference type="InterPro" id="IPR000897">
    <property type="entry name" value="SRP54_GTPase_dom"/>
</dbReference>
<dbReference type="Gene3D" id="3.40.50.300">
    <property type="entry name" value="P-loop containing nucleotide triphosphate hydrolases"/>
    <property type="match status" value="1"/>
</dbReference>
<dbReference type="GeneID" id="85006807"/>
<dbReference type="GO" id="GO:0005047">
    <property type="term" value="F:signal recognition particle binding"/>
    <property type="evidence" value="ECO:0007669"/>
    <property type="project" value="TreeGrafter"/>
</dbReference>
<dbReference type="SMART" id="SM00962">
    <property type="entry name" value="SRP54"/>
    <property type="match status" value="1"/>
</dbReference>
<dbReference type="InterPro" id="IPR003593">
    <property type="entry name" value="AAA+_ATPase"/>
</dbReference>
<dbReference type="EMBL" id="ACUX02000004">
    <property type="protein sequence ID" value="EEZ62044.1"/>
    <property type="molecule type" value="Genomic_DNA"/>
</dbReference>
<evidence type="ECO:0000313" key="14">
    <source>
        <dbReference type="Proteomes" id="UP000006001"/>
    </source>
</evidence>